<keyword evidence="7" id="KW-0479">Metal-binding</keyword>
<dbReference type="SUPFAM" id="SSF52374">
    <property type="entry name" value="Nucleotidylyl transferase"/>
    <property type="match status" value="1"/>
</dbReference>
<dbReference type="InterPro" id="IPR001412">
    <property type="entry name" value="aa-tRNA-synth_I_CS"/>
</dbReference>
<dbReference type="AlphaFoldDB" id="A0A1G2I4X5"/>
<dbReference type="PANTHER" id="PTHR43311:SF2">
    <property type="entry name" value="GLUTAMATE--TRNA LIGASE, MITOCHONDRIAL-RELATED"/>
    <property type="match status" value="1"/>
</dbReference>
<feature type="domain" description="Glutamyl/glutaminyl-tRNA synthetase class Ib catalytic" evidence="8">
    <location>
        <begin position="12"/>
        <end position="327"/>
    </location>
</feature>
<dbReference type="GO" id="GO:0005524">
    <property type="term" value="F:ATP binding"/>
    <property type="evidence" value="ECO:0007669"/>
    <property type="project" value="UniProtKB-UniRule"/>
</dbReference>
<evidence type="ECO:0000259" key="8">
    <source>
        <dbReference type="Pfam" id="PF00749"/>
    </source>
</evidence>
<evidence type="ECO:0000313" key="11">
    <source>
        <dbReference type="Proteomes" id="UP000178820"/>
    </source>
</evidence>
<dbReference type="GO" id="GO:0006424">
    <property type="term" value="P:glutamyl-tRNA aminoacylation"/>
    <property type="evidence" value="ECO:0007669"/>
    <property type="project" value="UniProtKB-UniRule"/>
</dbReference>
<dbReference type="InterPro" id="IPR000924">
    <property type="entry name" value="Glu/Gln-tRNA-synth"/>
</dbReference>
<dbReference type="FunFam" id="3.40.50.620:FF:000045">
    <property type="entry name" value="Glutamate--tRNA ligase, mitochondrial"/>
    <property type="match status" value="1"/>
</dbReference>
<feature type="binding site" evidence="7">
    <location>
        <position position="143"/>
    </location>
    <ligand>
        <name>Zn(2+)</name>
        <dbReference type="ChEBI" id="CHEBI:29105"/>
    </ligand>
</feature>
<feature type="binding site" evidence="7">
    <location>
        <position position="118"/>
    </location>
    <ligand>
        <name>Zn(2+)</name>
        <dbReference type="ChEBI" id="CHEBI:29105"/>
    </ligand>
</feature>
<dbReference type="Pfam" id="PF19269">
    <property type="entry name" value="Anticodon_2"/>
    <property type="match status" value="1"/>
</dbReference>
<evidence type="ECO:0000256" key="5">
    <source>
        <dbReference type="ARBA" id="ARBA00022917"/>
    </source>
</evidence>
<feature type="binding site" evidence="7">
    <location>
        <position position="145"/>
    </location>
    <ligand>
        <name>Zn(2+)</name>
        <dbReference type="ChEBI" id="CHEBI:29105"/>
    </ligand>
</feature>
<accession>A0A1G2I4X5</accession>
<reference evidence="10 11" key="1">
    <citation type="journal article" date="2016" name="Nat. Commun.">
        <title>Thousands of microbial genomes shed light on interconnected biogeochemical processes in an aquifer system.</title>
        <authorList>
            <person name="Anantharaman K."/>
            <person name="Brown C.T."/>
            <person name="Hug L.A."/>
            <person name="Sharon I."/>
            <person name="Castelle C.J."/>
            <person name="Probst A.J."/>
            <person name="Thomas B.C."/>
            <person name="Singh A."/>
            <person name="Wilkins M.J."/>
            <person name="Karaoz U."/>
            <person name="Brodie E.L."/>
            <person name="Williams K.H."/>
            <person name="Hubbard S.S."/>
            <person name="Banfield J.F."/>
        </authorList>
    </citation>
    <scope>NUCLEOTIDE SEQUENCE [LARGE SCALE GENOMIC DNA]</scope>
</reference>
<keyword evidence="4 7" id="KW-0067">ATP-binding</keyword>
<dbReference type="NCBIfam" id="TIGR00464">
    <property type="entry name" value="gltX_bact"/>
    <property type="match status" value="1"/>
</dbReference>
<dbReference type="InterPro" id="IPR033910">
    <property type="entry name" value="GluRS_core"/>
</dbReference>
<feature type="domain" description="Aminoacyl-tRNA synthetase class I anticodon-binding" evidence="9">
    <location>
        <begin position="342"/>
        <end position="486"/>
    </location>
</feature>
<evidence type="ECO:0000256" key="7">
    <source>
        <dbReference type="HAMAP-Rule" id="MF_00022"/>
    </source>
</evidence>
<feature type="binding site" evidence="7">
    <location>
        <position position="262"/>
    </location>
    <ligand>
        <name>ATP</name>
        <dbReference type="ChEBI" id="CHEBI:30616"/>
    </ligand>
</feature>
<evidence type="ECO:0000256" key="2">
    <source>
        <dbReference type="ARBA" id="ARBA00022598"/>
    </source>
</evidence>
<dbReference type="EMBL" id="MHOT01000002">
    <property type="protein sequence ID" value="OGZ69823.1"/>
    <property type="molecule type" value="Genomic_DNA"/>
</dbReference>
<dbReference type="InterPro" id="IPR004527">
    <property type="entry name" value="Glu-tRNA-ligase_bac/mito"/>
</dbReference>
<dbReference type="GO" id="GO:0005829">
    <property type="term" value="C:cytosol"/>
    <property type="evidence" value="ECO:0007669"/>
    <property type="project" value="TreeGrafter"/>
</dbReference>
<evidence type="ECO:0000256" key="1">
    <source>
        <dbReference type="ARBA" id="ARBA00007894"/>
    </source>
</evidence>
<dbReference type="Gene3D" id="3.40.50.620">
    <property type="entry name" value="HUPs"/>
    <property type="match status" value="1"/>
</dbReference>
<dbReference type="EC" id="6.1.1.17" evidence="7"/>
<dbReference type="PROSITE" id="PS00178">
    <property type="entry name" value="AA_TRNA_LIGASE_I"/>
    <property type="match status" value="1"/>
</dbReference>
<dbReference type="InterPro" id="IPR020751">
    <property type="entry name" value="aa-tRNA-synth_I_codon-bd_sub2"/>
</dbReference>
<comment type="function">
    <text evidence="7">Catalyzes the attachment of glutamate to tRNA(Glu) in a two-step reaction: glutamate is first activated by ATP to form Glu-AMP and then transferred to the acceptor end of tRNA(Glu).</text>
</comment>
<organism evidence="10 11">
    <name type="scientific">Candidatus Staskawiczbacteria bacterium RIFCSPHIGHO2_02_FULL_42_22</name>
    <dbReference type="NCBI Taxonomy" id="1802207"/>
    <lineage>
        <taxon>Bacteria</taxon>
        <taxon>Candidatus Staskawicziibacteriota</taxon>
    </lineage>
</organism>
<dbReference type="Proteomes" id="UP000178820">
    <property type="component" value="Unassembled WGS sequence"/>
</dbReference>
<evidence type="ECO:0000313" key="10">
    <source>
        <dbReference type="EMBL" id="OGZ69823.1"/>
    </source>
</evidence>
<feature type="short sequence motif" description="'KMSKS' region" evidence="7">
    <location>
        <begin position="259"/>
        <end position="263"/>
    </location>
</feature>
<proteinExistence type="inferred from homology"/>
<evidence type="ECO:0000256" key="6">
    <source>
        <dbReference type="ARBA" id="ARBA00023146"/>
    </source>
</evidence>
<dbReference type="STRING" id="1802207.A3D44_01855"/>
<dbReference type="Gene3D" id="1.10.10.350">
    <property type="match status" value="1"/>
</dbReference>
<dbReference type="InterPro" id="IPR008925">
    <property type="entry name" value="aa_tRNA-synth_I_cd-bd_sf"/>
</dbReference>
<feature type="short sequence motif" description="'HIGH' region" evidence="7">
    <location>
        <begin position="19"/>
        <end position="29"/>
    </location>
</feature>
<comment type="catalytic activity">
    <reaction evidence="7">
        <text>tRNA(Glu) + L-glutamate + ATP = L-glutamyl-tRNA(Glu) + AMP + diphosphate</text>
        <dbReference type="Rhea" id="RHEA:23540"/>
        <dbReference type="Rhea" id="RHEA-COMP:9663"/>
        <dbReference type="Rhea" id="RHEA-COMP:9680"/>
        <dbReference type="ChEBI" id="CHEBI:29985"/>
        <dbReference type="ChEBI" id="CHEBI:30616"/>
        <dbReference type="ChEBI" id="CHEBI:33019"/>
        <dbReference type="ChEBI" id="CHEBI:78442"/>
        <dbReference type="ChEBI" id="CHEBI:78520"/>
        <dbReference type="ChEBI" id="CHEBI:456215"/>
        <dbReference type="EC" id="6.1.1.17"/>
    </reaction>
</comment>
<keyword evidence="6 7" id="KW-0030">Aminoacyl-tRNA synthetase</keyword>
<comment type="subcellular location">
    <subcellularLocation>
        <location evidence="7">Cytoplasm</location>
    </subcellularLocation>
</comment>
<keyword evidence="7" id="KW-0963">Cytoplasm</keyword>
<dbReference type="GO" id="GO:0008270">
    <property type="term" value="F:zinc ion binding"/>
    <property type="evidence" value="ECO:0007669"/>
    <property type="project" value="UniProtKB-UniRule"/>
</dbReference>
<dbReference type="InterPro" id="IPR014729">
    <property type="entry name" value="Rossmann-like_a/b/a_fold"/>
</dbReference>
<keyword evidence="5 7" id="KW-0648">Protein biosynthesis</keyword>
<comment type="cofactor">
    <cofactor evidence="7">
        <name>Zn(2+)</name>
        <dbReference type="ChEBI" id="CHEBI:29105"/>
    </cofactor>
    <text evidence="7">Binds 1 zinc ion per subunit.</text>
</comment>
<dbReference type="InterPro" id="IPR020058">
    <property type="entry name" value="Glu/Gln-tRNA-synth_Ib_cat-dom"/>
</dbReference>
<protein>
    <recommendedName>
        <fullName evidence="7">Glutamate--tRNA ligase</fullName>
        <ecNumber evidence="7">6.1.1.17</ecNumber>
    </recommendedName>
    <alternativeName>
        <fullName evidence="7">Glutamyl-tRNA synthetase</fullName>
        <shortName evidence="7">GluRS</shortName>
    </alternativeName>
</protein>
<comment type="caution">
    <text evidence="10">The sequence shown here is derived from an EMBL/GenBank/DDBJ whole genome shotgun (WGS) entry which is preliminary data.</text>
</comment>
<dbReference type="InterPro" id="IPR049940">
    <property type="entry name" value="GluQ/Sye"/>
</dbReference>
<keyword evidence="3 7" id="KW-0547">Nucleotide-binding</keyword>
<keyword evidence="2 7" id="KW-0436">Ligase</keyword>
<sequence length="491" mass="56523">MLKKLIKFKNKEIRVRFAPSPTGPLHIGNARTLLFNYLFAKKYGGQIVLRIEDTDTQRSELRWIQEIIDELTWLGIEWDEGPDVGGKFGPYKQSQRLDIYKGYLEKLLQEKKAYYCFCLPEDLEAKRQDQQSRGLAPKYDGMCRDLLQKTIDQNFAKDTPSVIRFKIHEKKVKFTDLIRQEVEFDTSLMGDIIIAKTLNEPLYNFAVVVDDFLMHISHVVRGEDHISNTPRQILLQEALGFDKVIYAHLPLLLNPDKSKMSKRAGDVAVSDYHKNGYLSEALINFMALLGWNPGTDKDIFTLSQLVKEFSIEKVQKSGAVFNLQKLDYLNGYYIREKSPSSLTKLCLPYLAEFNAQQYSPKTLEKIIEAYKARLKKLSDIKDLTDFFFVEKLQYDKKILAWKEMGDREVKASLDHSAKTLSVAKKFDKKSLEELLVAEAQKFNSKNRGYLLWPLRVALSGKEASASPFEIAEILGREKTLQRISDAMSKLS</sequence>
<dbReference type="SUPFAM" id="SSF48163">
    <property type="entry name" value="An anticodon-binding domain of class I aminoacyl-tRNA synthetases"/>
    <property type="match status" value="1"/>
</dbReference>
<dbReference type="InterPro" id="IPR045462">
    <property type="entry name" value="aa-tRNA-synth_I_cd-bd"/>
</dbReference>
<comment type="similarity">
    <text evidence="1 7">Belongs to the class-I aminoacyl-tRNA synthetase family. Glutamate--tRNA ligase type 1 subfamily.</text>
</comment>
<keyword evidence="7" id="KW-0862">Zinc</keyword>
<dbReference type="PRINTS" id="PR00987">
    <property type="entry name" value="TRNASYNTHGLU"/>
</dbReference>
<evidence type="ECO:0000256" key="3">
    <source>
        <dbReference type="ARBA" id="ARBA00022741"/>
    </source>
</evidence>
<dbReference type="GO" id="GO:0004818">
    <property type="term" value="F:glutamate-tRNA ligase activity"/>
    <property type="evidence" value="ECO:0007669"/>
    <property type="project" value="UniProtKB-UniRule"/>
</dbReference>
<dbReference type="GO" id="GO:0000049">
    <property type="term" value="F:tRNA binding"/>
    <property type="evidence" value="ECO:0007669"/>
    <property type="project" value="InterPro"/>
</dbReference>
<dbReference type="CDD" id="cd00808">
    <property type="entry name" value="GluRS_core"/>
    <property type="match status" value="1"/>
</dbReference>
<feature type="binding site" evidence="7">
    <location>
        <position position="116"/>
    </location>
    <ligand>
        <name>Zn(2+)</name>
        <dbReference type="ChEBI" id="CHEBI:29105"/>
    </ligand>
</feature>
<gene>
    <name evidence="7" type="primary">gltX</name>
    <name evidence="10" type="ORF">A3D44_01855</name>
</gene>
<evidence type="ECO:0000256" key="4">
    <source>
        <dbReference type="ARBA" id="ARBA00022840"/>
    </source>
</evidence>
<comment type="subunit">
    <text evidence="7">Monomer.</text>
</comment>
<dbReference type="HAMAP" id="MF_00022">
    <property type="entry name" value="Glu_tRNA_synth_type1"/>
    <property type="match status" value="1"/>
</dbReference>
<dbReference type="PANTHER" id="PTHR43311">
    <property type="entry name" value="GLUTAMATE--TRNA LIGASE"/>
    <property type="match status" value="1"/>
</dbReference>
<dbReference type="Pfam" id="PF00749">
    <property type="entry name" value="tRNA-synt_1c"/>
    <property type="match status" value="1"/>
</dbReference>
<name>A0A1G2I4X5_9BACT</name>
<evidence type="ECO:0000259" key="9">
    <source>
        <dbReference type="Pfam" id="PF19269"/>
    </source>
</evidence>